<keyword evidence="2" id="KW-1185">Reference proteome</keyword>
<dbReference type="Proteomes" id="UP000887565">
    <property type="component" value="Unplaced"/>
</dbReference>
<protein>
    <submittedName>
        <fullName evidence="3">Superoxide dismutase copper/zinc binding domain-containing protein</fullName>
    </submittedName>
</protein>
<dbReference type="OMA" id="RSNWIAQ"/>
<organism evidence="2 3">
    <name type="scientific">Romanomermis culicivorax</name>
    <name type="common">Nematode worm</name>
    <dbReference type="NCBI Taxonomy" id="13658"/>
    <lineage>
        <taxon>Eukaryota</taxon>
        <taxon>Metazoa</taxon>
        <taxon>Ecdysozoa</taxon>
        <taxon>Nematoda</taxon>
        <taxon>Enoplea</taxon>
        <taxon>Dorylaimia</taxon>
        <taxon>Mermithida</taxon>
        <taxon>Mermithoidea</taxon>
        <taxon>Mermithidae</taxon>
        <taxon>Romanomermis</taxon>
    </lineage>
</organism>
<dbReference type="InterPro" id="IPR001424">
    <property type="entry name" value="SOD_Cu_Zn_dom"/>
</dbReference>
<reference evidence="3" key="1">
    <citation type="submission" date="2022-11" db="UniProtKB">
        <authorList>
            <consortium name="WormBaseParasite"/>
        </authorList>
    </citation>
    <scope>IDENTIFICATION</scope>
</reference>
<dbReference type="PRINTS" id="PR00068">
    <property type="entry name" value="CUZNDISMTASE"/>
</dbReference>
<sequence>MARNGMANVNIDDNILSLNGKHSIVGRAVVVHKTVDDLGKGNNAESKKSGNAGLKIGCGVIGIAAEN</sequence>
<evidence type="ECO:0000313" key="3">
    <source>
        <dbReference type="WBParaSite" id="nRc.2.0.1.t30094-RA"/>
    </source>
</evidence>
<name>A0A915JVN7_ROMCU</name>
<evidence type="ECO:0000259" key="1">
    <source>
        <dbReference type="Pfam" id="PF00080"/>
    </source>
</evidence>
<dbReference type="SUPFAM" id="SSF49329">
    <property type="entry name" value="Cu,Zn superoxide dismutase-like"/>
    <property type="match status" value="1"/>
</dbReference>
<dbReference type="AlphaFoldDB" id="A0A915JVN7"/>
<dbReference type="WBParaSite" id="nRc.2.0.1.t30094-RA">
    <property type="protein sequence ID" value="nRc.2.0.1.t30094-RA"/>
    <property type="gene ID" value="nRc.2.0.1.g30094"/>
</dbReference>
<feature type="domain" description="Superoxide dismutase copper/zinc binding" evidence="1">
    <location>
        <begin position="3"/>
        <end position="61"/>
    </location>
</feature>
<dbReference type="Gene3D" id="2.60.40.200">
    <property type="entry name" value="Superoxide dismutase, copper/zinc binding domain"/>
    <property type="match status" value="1"/>
</dbReference>
<proteinExistence type="predicted"/>
<accession>A0A915JVN7</accession>
<dbReference type="GO" id="GO:0006801">
    <property type="term" value="P:superoxide metabolic process"/>
    <property type="evidence" value="ECO:0007669"/>
    <property type="project" value="InterPro"/>
</dbReference>
<evidence type="ECO:0000313" key="2">
    <source>
        <dbReference type="Proteomes" id="UP000887565"/>
    </source>
</evidence>
<dbReference type="InterPro" id="IPR036423">
    <property type="entry name" value="SOD-like_Cu/Zn_dom_sf"/>
</dbReference>
<dbReference type="Pfam" id="PF00080">
    <property type="entry name" value="Sod_Cu"/>
    <property type="match status" value="1"/>
</dbReference>
<dbReference type="PANTHER" id="PTHR10003">
    <property type="entry name" value="SUPEROXIDE DISMUTASE CU-ZN -RELATED"/>
    <property type="match status" value="1"/>
</dbReference>
<dbReference type="GO" id="GO:0005507">
    <property type="term" value="F:copper ion binding"/>
    <property type="evidence" value="ECO:0007669"/>
    <property type="project" value="InterPro"/>
</dbReference>
<dbReference type="InterPro" id="IPR024134">
    <property type="entry name" value="SOD_Cu/Zn_/chaperone"/>
</dbReference>